<dbReference type="Gene3D" id="2.40.10.10">
    <property type="entry name" value="Trypsin-like serine proteases"/>
    <property type="match status" value="2"/>
</dbReference>
<comment type="domain">
    <text evidence="10">The clip domain consists of 35-55 residues which are 'knitted' together usually by 3 conserved disulfide bonds forming a clip-like compact structure.</text>
</comment>
<dbReference type="SMART" id="SM00680">
    <property type="entry name" value="CLIP"/>
    <property type="match status" value="1"/>
</dbReference>
<evidence type="ECO:0000256" key="5">
    <source>
        <dbReference type="ARBA" id="ARBA00022837"/>
    </source>
</evidence>
<dbReference type="Pfam" id="PF12032">
    <property type="entry name" value="CLIP"/>
    <property type="match status" value="1"/>
</dbReference>
<dbReference type="Gene3D" id="3.30.1640.30">
    <property type="match status" value="1"/>
</dbReference>
<evidence type="ECO:0000259" key="11">
    <source>
        <dbReference type="PROSITE" id="PS50240"/>
    </source>
</evidence>
<evidence type="ECO:0000256" key="3">
    <source>
        <dbReference type="ARBA" id="ARBA00022801"/>
    </source>
</evidence>
<dbReference type="SUPFAM" id="SSF50494">
    <property type="entry name" value="Trypsin-like serine proteases"/>
    <property type="match status" value="1"/>
</dbReference>
<dbReference type="PRINTS" id="PR00722">
    <property type="entry name" value="CHYMOTRYPSIN"/>
</dbReference>
<evidence type="ECO:0000256" key="7">
    <source>
        <dbReference type="ARBA" id="ARBA00023157"/>
    </source>
</evidence>
<keyword evidence="6" id="KW-0865">Zymogen</keyword>
<evidence type="ECO:0000256" key="6">
    <source>
        <dbReference type="ARBA" id="ARBA00023145"/>
    </source>
</evidence>
<dbReference type="GeneID" id="108045997"/>
<evidence type="ECO:0000256" key="1">
    <source>
        <dbReference type="ARBA" id="ARBA00022670"/>
    </source>
</evidence>
<dbReference type="Pfam" id="PF00089">
    <property type="entry name" value="Trypsin"/>
    <property type="match status" value="1"/>
</dbReference>
<sequence length="339" mass="37958">MKVFVTVFMCILVVSELRAWDSPCQNPNKRNGYCVNINRCFGLMSVHTKSKRTTSEWRFIQESRCGDGNFVCCAGDTDFDSTYLLPQPYTCGGDTTHIKILGGNETAISEFAWMVLLEFRRFYGSELETPCGGSLLNHRYVVTAAHCLVGSYASPFGTFVSVRLGEHDTRTPEDCLRGICSRGVKSVAIEEFHVHENYVPDSEYWHDIALIRLQNEVEYSPTIRPICLPSTVVGRILHDGDTLTVAGWGRTDNEDGSRGSPTLQKVRVRFVENNICMKKYKSLYMHVNVSKICAGGQSGVDSCTGDSGGPLMSYSKGSWILQGIVSSEYENWIKEKMWT</sequence>
<dbReference type="EC" id="3.4.21.-" evidence="9"/>
<dbReference type="Proteomes" id="UP001652680">
    <property type="component" value="Unassembled WGS sequence"/>
</dbReference>
<evidence type="ECO:0000256" key="9">
    <source>
        <dbReference type="RuleBase" id="RU363034"/>
    </source>
</evidence>
<reference evidence="13" key="2">
    <citation type="submission" date="2025-05" db="UniProtKB">
        <authorList>
            <consortium name="EnsemblMetazoa"/>
        </authorList>
    </citation>
    <scope>IDENTIFICATION</scope>
</reference>
<dbReference type="EnsemblMetazoa" id="XM_044458549.1">
    <property type="protein sequence ID" value="XP_044314484.1"/>
    <property type="gene ID" value="LOC108045997"/>
</dbReference>
<feature type="domain" description="Peptidase S1" evidence="11">
    <location>
        <begin position="100"/>
        <end position="339"/>
    </location>
</feature>
<name>A0ABM5J6N3_DRORH</name>
<dbReference type="PROSITE" id="PS00135">
    <property type="entry name" value="TRYPSIN_SER"/>
    <property type="match status" value="1"/>
</dbReference>
<keyword evidence="14" id="KW-1185">Reference proteome</keyword>
<keyword evidence="3 9" id="KW-0378">Hydrolase</keyword>
<dbReference type="SMART" id="SM00020">
    <property type="entry name" value="Tryp_SPc"/>
    <property type="match status" value="1"/>
</dbReference>
<organism evidence="13 14">
    <name type="scientific">Drosophila rhopaloa</name>
    <name type="common">Fruit fly</name>
    <dbReference type="NCBI Taxonomy" id="1041015"/>
    <lineage>
        <taxon>Eukaryota</taxon>
        <taxon>Metazoa</taxon>
        <taxon>Ecdysozoa</taxon>
        <taxon>Arthropoda</taxon>
        <taxon>Hexapoda</taxon>
        <taxon>Insecta</taxon>
        <taxon>Pterygota</taxon>
        <taxon>Neoptera</taxon>
        <taxon>Endopterygota</taxon>
        <taxon>Diptera</taxon>
        <taxon>Brachycera</taxon>
        <taxon>Muscomorpha</taxon>
        <taxon>Ephydroidea</taxon>
        <taxon>Drosophilidae</taxon>
        <taxon>Drosophila</taxon>
        <taxon>Sophophora</taxon>
    </lineage>
</organism>
<protein>
    <recommendedName>
        <fullName evidence="10">CLIP domain-containing serine protease</fullName>
        <ecNumber evidence="9">3.4.21.-</ecNumber>
    </recommendedName>
</protein>
<dbReference type="RefSeq" id="XP_044314484.1">
    <property type="nucleotide sequence ID" value="XM_044458549.1"/>
</dbReference>
<accession>A0ABM5J6N3</accession>
<dbReference type="InterPro" id="IPR043504">
    <property type="entry name" value="Peptidase_S1_PA_chymotrypsin"/>
</dbReference>
<evidence type="ECO:0000256" key="4">
    <source>
        <dbReference type="ARBA" id="ARBA00022825"/>
    </source>
</evidence>
<feature type="signal peptide" evidence="10">
    <location>
        <begin position="1"/>
        <end position="19"/>
    </location>
</feature>
<dbReference type="InterPro" id="IPR001314">
    <property type="entry name" value="Peptidase_S1A"/>
</dbReference>
<dbReference type="InterPro" id="IPR022700">
    <property type="entry name" value="CLIP"/>
</dbReference>
<keyword evidence="5" id="KW-0106">Calcium</keyword>
<evidence type="ECO:0000256" key="8">
    <source>
        <dbReference type="ARBA" id="ARBA00024195"/>
    </source>
</evidence>
<dbReference type="InterPro" id="IPR001254">
    <property type="entry name" value="Trypsin_dom"/>
</dbReference>
<comment type="subcellular location">
    <subcellularLocation>
        <location evidence="10">Secreted</location>
    </subcellularLocation>
</comment>
<keyword evidence="2 10" id="KW-0732">Signal</keyword>
<dbReference type="InterPro" id="IPR038565">
    <property type="entry name" value="CLIP_sf"/>
</dbReference>
<dbReference type="CDD" id="cd00190">
    <property type="entry name" value="Tryp_SPc"/>
    <property type="match status" value="1"/>
</dbReference>
<evidence type="ECO:0000256" key="2">
    <source>
        <dbReference type="ARBA" id="ARBA00022729"/>
    </source>
</evidence>
<dbReference type="PROSITE" id="PS51888">
    <property type="entry name" value="CLIP"/>
    <property type="match status" value="1"/>
</dbReference>
<dbReference type="PROSITE" id="PS50240">
    <property type="entry name" value="TRYPSIN_DOM"/>
    <property type="match status" value="1"/>
</dbReference>
<evidence type="ECO:0000259" key="12">
    <source>
        <dbReference type="PROSITE" id="PS51888"/>
    </source>
</evidence>
<dbReference type="InterPro" id="IPR051487">
    <property type="entry name" value="Ser/Thr_Proteases_Immune/Dev"/>
</dbReference>
<evidence type="ECO:0000313" key="14">
    <source>
        <dbReference type="Proteomes" id="UP001652680"/>
    </source>
</evidence>
<reference evidence="14" key="1">
    <citation type="journal article" date="2021" name="Elife">
        <title>Highly contiguous assemblies of 101 drosophilid genomes.</title>
        <authorList>
            <person name="Kim B.Y."/>
            <person name="Wang J.R."/>
            <person name="Miller D.E."/>
            <person name="Barmina O."/>
            <person name="Delaney E."/>
            <person name="Thompson A."/>
            <person name="Comeault A.A."/>
            <person name="Peede D."/>
            <person name="D'Agostino E.R."/>
            <person name="Pelaez J."/>
            <person name="Aguilar J.M."/>
            <person name="Haji D."/>
            <person name="Matsunaga T."/>
            <person name="Armstrong E.E."/>
            <person name="Zych M."/>
            <person name="Ogawa Y."/>
            <person name="Stamenkovic-Radak M."/>
            <person name="Jelic M."/>
            <person name="Veselinovic M.S."/>
            <person name="Tanaskovic M."/>
            <person name="Eric P."/>
            <person name="Gao J.J."/>
            <person name="Katoh T.K."/>
            <person name="Toda M.J."/>
            <person name="Watabe H."/>
            <person name="Watada M."/>
            <person name="Davis J.S."/>
            <person name="Moyle L.C."/>
            <person name="Manoli G."/>
            <person name="Bertolini E."/>
            <person name="Kostal V."/>
            <person name="Hawley R.S."/>
            <person name="Takahashi A."/>
            <person name="Jones C.D."/>
            <person name="Price D.K."/>
            <person name="Whiteman N."/>
            <person name="Kopp A."/>
            <person name="Matute D.R."/>
            <person name="Petrov D.A."/>
        </authorList>
    </citation>
    <scope>NUCLEOTIDE SEQUENCE [LARGE SCALE GENOMIC DNA]</scope>
</reference>
<keyword evidence="4 9" id="KW-0720">Serine protease</keyword>
<keyword evidence="10" id="KW-0964">Secreted</keyword>
<keyword evidence="7" id="KW-1015">Disulfide bond</keyword>
<dbReference type="InterPro" id="IPR018114">
    <property type="entry name" value="TRYPSIN_HIS"/>
</dbReference>
<proteinExistence type="inferred from homology"/>
<feature type="domain" description="Clip" evidence="12">
    <location>
        <begin position="23"/>
        <end position="73"/>
    </location>
</feature>
<feature type="chain" id="PRO_5044980446" description="CLIP domain-containing serine protease" evidence="10">
    <location>
        <begin position="20"/>
        <end position="339"/>
    </location>
</feature>
<evidence type="ECO:0000256" key="10">
    <source>
        <dbReference type="RuleBase" id="RU366078"/>
    </source>
</evidence>
<dbReference type="PROSITE" id="PS00134">
    <property type="entry name" value="TRYPSIN_HIS"/>
    <property type="match status" value="1"/>
</dbReference>
<dbReference type="InterPro" id="IPR033116">
    <property type="entry name" value="TRYPSIN_SER"/>
</dbReference>
<dbReference type="PANTHER" id="PTHR24256">
    <property type="entry name" value="TRYPTASE-RELATED"/>
    <property type="match status" value="1"/>
</dbReference>
<dbReference type="InterPro" id="IPR009003">
    <property type="entry name" value="Peptidase_S1_PA"/>
</dbReference>
<keyword evidence="1 9" id="KW-0645">Protease</keyword>
<comment type="similarity">
    <text evidence="8 10">Belongs to the peptidase S1 family. CLIP subfamily.</text>
</comment>
<evidence type="ECO:0000313" key="13">
    <source>
        <dbReference type="EnsemblMetazoa" id="XP_044314484.1"/>
    </source>
</evidence>